<name>A0A838L867_9SPHN</name>
<dbReference type="InterPro" id="IPR005790">
    <property type="entry name" value="DNA_polIII_delta"/>
</dbReference>
<dbReference type="PANTHER" id="PTHR34388:SF1">
    <property type="entry name" value="DNA POLYMERASE III SUBUNIT DELTA"/>
    <property type="match status" value="1"/>
</dbReference>
<dbReference type="GO" id="GO:0003677">
    <property type="term" value="F:DNA binding"/>
    <property type="evidence" value="ECO:0007669"/>
    <property type="project" value="InterPro"/>
</dbReference>
<dbReference type="EMBL" id="JACEIB010000025">
    <property type="protein sequence ID" value="MBA2935501.1"/>
    <property type="molecule type" value="Genomic_DNA"/>
</dbReference>
<dbReference type="AlphaFoldDB" id="A0A838L867"/>
<dbReference type="SUPFAM" id="SSF52540">
    <property type="entry name" value="P-loop containing nucleoside triphosphate hydrolases"/>
    <property type="match status" value="1"/>
</dbReference>
<proteinExistence type="inferred from homology"/>
<dbReference type="RefSeq" id="WP_160365472.1">
    <property type="nucleotide sequence ID" value="NZ_JACEIB010000025.1"/>
</dbReference>
<organism evidence="8 9">
    <name type="scientific">Sphingomonas chungangi</name>
    <dbReference type="NCBI Taxonomy" id="2683589"/>
    <lineage>
        <taxon>Bacteria</taxon>
        <taxon>Pseudomonadati</taxon>
        <taxon>Pseudomonadota</taxon>
        <taxon>Alphaproteobacteria</taxon>
        <taxon>Sphingomonadales</taxon>
        <taxon>Sphingomonadaceae</taxon>
        <taxon>Sphingomonas</taxon>
    </lineage>
</organism>
<evidence type="ECO:0000256" key="6">
    <source>
        <dbReference type="ARBA" id="ARBA00034754"/>
    </source>
</evidence>
<comment type="caution">
    <text evidence="8">The sequence shown here is derived from an EMBL/GenBank/DDBJ whole genome shotgun (WGS) entry which is preliminary data.</text>
</comment>
<dbReference type="Gene3D" id="3.40.50.300">
    <property type="entry name" value="P-loop containing nucleotide triphosphate hydrolases"/>
    <property type="match status" value="1"/>
</dbReference>
<evidence type="ECO:0000256" key="2">
    <source>
        <dbReference type="ARBA" id="ARBA00022679"/>
    </source>
</evidence>
<comment type="similarity">
    <text evidence="6">Belongs to the DNA polymerase HolA subunit family.</text>
</comment>
<evidence type="ECO:0000256" key="7">
    <source>
        <dbReference type="ARBA" id="ARBA00049244"/>
    </source>
</evidence>
<keyword evidence="5" id="KW-0239">DNA-directed DNA polymerase</keyword>
<reference evidence="8 9" key="1">
    <citation type="submission" date="2020-07" db="EMBL/GenBank/DDBJ databases">
        <authorList>
            <person name="Sun Q."/>
        </authorList>
    </citation>
    <scope>NUCLEOTIDE SEQUENCE [LARGE SCALE GENOMIC DNA]</scope>
    <source>
        <strain evidence="8 9">CGMCC 1.13654</strain>
    </source>
</reference>
<accession>A0A838L867</accession>
<dbReference type="GO" id="GO:0006261">
    <property type="term" value="P:DNA-templated DNA replication"/>
    <property type="evidence" value="ECO:0007669"/>
    <property type="project" value="TreeGrafter"/>
</dbReference>
<dbReference type="EC" id="2.7.7.7" evidence="1"/>
<evidence type="ECO:0000256" key="1">
    <source>
        <dbReference type="ARBA" id="ARBA00012417"/>
    </source>
</evidence>
<keyword evidence="4" id="KW-0235">DNA replication</keyword>
<dbReference type="NCBIfam" id="TIGR01128">
    <property type="entry name" value="holA"/>
    <property type="match status" value="1"/>
</dbReference>
<dbReference type="InterPro" id="IPR027417">
    <property type="entry name" value="P-loop_NTPase"/>
</dbReference>
<keyword evidence="2 8" id="KW-0808">Transferase</keyword>
<comment type="catalytic activity">
    <reaction evidence="7">
        <text>DNA(n) + a 2'-deoxyribonucleoside 5'-triphosphate = DNA(n+1) + diphosphate</text>
        <dbReference type="Rhea" id="RHEA:22508"/>
        <dbReference type="Rhea" id="RHEA-COMP:17339"/>
        <dbReference type="Rhea" id="RHEA-COMP:17340"/>
        <dbReference type="ChEBI" id="CHEBI:33019"/>
        <dbReference type="ChEBI" id="CHEBI:61560"/>
        <dbReference type="ChEBI" id="CHEBI:173112"/>
        <dbReference type="EC" id="2.7.7.7"/>
    </reaction>
</comment>
<dbReference type="GO" id="GO:0009360">
    <property type="term" value="C:DNA polymerase III complex"/>
    <property type="evidence" value="ECO:0007669"/>
    <property type="project" value="TreeGrafter"/>
</dbReference>
<keyword evidence="9" id="KW-1185">Reference proteome</keyword>
<dbReference type="Proteomes" id="UP000570166">
    <property type="component" value="Unassembled WGS sequence"/>
</dbReference>
<protein>
    <recommendedName>
        <fullName evidence="1">DNA-directed DNA polymerase</fullName>
        <ecNumber evidence="1">2.7.7.7</ecNumber>
    </recommendedName>
</protein>
<keyword evidence="3 8" id="KW-0548">Nucleotidyltransferase</keyword>
<evidence type="ECO:0000313" key="9">
    <source>
        <dbReference type="Proteomes" id="UP000570166"/>
    </source>
</evidence>
<dbReference type="InterPro" id="IPR008921">
    <property type="entry name" value="DNA_pol3_clamp-load_cplx_C"/>
</dbReference>
<evidence type="ECO:0000256" key="4">
    <source>
        <dbReference type="ARBA" id="ARBA00022705"/>
    </source>
</evidence>
<evidence type="ECO:0000313" key="8">
    <source>
        <dbReference type="EMBL" id="MBA2935501.1"/>
    </source>
</evidence>
<evidence type="ECO:0000256" key="5">
    <source>
        <dbReference type="ARBA" id="ARBA00022932"/>
    </source>
</evidence>
<gene>
    <name evidence="8" type="primary">holA</name>
    <name evidence="8" type="ORF">HZF05_15545</name>
</gene>
<dbReference type="PANTHER" id="PTHR34388">
    <property type="entry name" value="DNA POLYMERASE III SUBUNIT DELTA"/>
    <property type="match status" value="1"/>
</dbReference>
<dbReference type="SUPFAM" id="SSF48019">
    <property type="entry name" value="post-AAA+ oligomerization domain-like"/>
    <property type="match status" value="1"/>
</dbReference>
<sequence length="341" mass="36323">MAAKDATIRAALDKVDPSIRCYLLYGPDESASRALARRLATAMGPEAERIDLEQGQIISDPALLTDEAASISMFGGPRHIRVEGATDSCLAAVEALLEAPAAGNPVVLIGGALRKDAKLVKLMSSHPAAMQHVSYLPDAGDIDQVAMELGRDQGLRIGRDVARRLSASAGGDRAVLASEIEKLALYADASPERPKDAEHAMLDAVGADMGEADLSRFTDAVLGGDESVLDVEVTRLVQEGREGVGLVRALLPQLVQLAAIRMEIDRGASPSQAVDKAGRAIFWKQKDKMAGYAMRWSSARIARAIERISEAGREIMRAAGPGPIAVESELFIIARQAGRRR</sequence>
<dbReference type="GO" id="GO:0003887">
    <property type="term" value="F:DNA-directed DNA polymerase activity"/>
    <property type="evidence" value="ECO:0007669"/>
    <property type="project" value="UniProtKB-KW"/>
</dbReference>
<evidence type="ECO:0000256" key="3">
    <source>
        <dbReference type="ARBA" id="ARBA00022695"/>
    </source>
</evidence>
<dbReference type="Gene3D" id="1.20.272.10">
    <property type="match status" value="1"/>
</dbReference>